<sequence>MSGLEEMSREELIALSRALLVENARLTERVTVLEKENAELRERVARLERLISRNSGNSGMSSASDDLPGKVQPRVKPGRGGNRRPGKQPGAPGTTLAWSDDPDDTLDHFPSGVCGCGADLAQAADLGITARHQQVEVPLMSATTIQHNLHTVACGCGKVHAAARPDGVPSAPVSLGINLRAWCVYLMIAHAIPVHRCVELVVSLTGAQPSPGFVHGMIARAATAVVQANLRIRALLTAAYVVCCDETPIRVGAKKAKKYLLVACTDLYTWYMLGDRTMATFKKFIIADLSGVLVHDRYQNYDSAELGVHLHQLCTSHLLRDLEDCAETYPGAAWPAQIQTALRGLIHAANLAREQGHQAMNAGTQAMWINSFRHGVRVGLSQVRRIPGPAKTVTQPIGRVLLEVLRDRENDVLRFAHDLQIPPTSNQAERDVRPAKTQQKISGRLRSEQTTEHRYAIRGYISTAAKHGADVMTAIRDALLGRAWMPPDPLQA</sequence>
<feature type="domain" description="Transposase IS66 central" evidence="2">
    <location>
        <begin position="176"/>
        <end position="450"/>
    </location>
</feature>
<dbReference type="PANTHER" id="PTHR33678">
    <property type="entry name" value="BLL1576 PROTEIN"/>
    <property type="match status" value="1"/>
</dbReference>
<accession>A0A931AKN7</accession>
<dbReference type="RefSeq" id="WP_195903461.1">
    <property type="nucleotide sequence ID" value="NZ_JADOGI010000502.1"/>
</dbReference>
<dbReference type="Proteomes" id="UP000605361">
    <property type="component" value="Unassembled WGS sequence"/>
</dbReference>
<organism evidence="3 4">
    <name type="scientific">Nonomuraea cypriaca</name>
    <dbReference type="NCBI Taxonomy" id="1187855"/>
    <lineage>
        <taxon>Bacteria</taxon>
        <taxon>Bacillati</taxon>
        <taxon>Actinomycetota</taxon>
        <taxon>Actinomycetes</taxon>
        <taxon>Streptosporangiales</taxon>
        <taxon>Streptosporangiaceae</taxon>
        <taxon>Nonomuraea</taxon>
    </lineage>
</organism>
<keyword evidence="4" id="KW-1185">Reference proteome</keyword>
<protein>
    <submittedName>
        <fullName evidence="3">IS66 family transposase</fullName>
    </submittedName>
</protein>
<gene>
    <name evidence="3" type="ORF">ITP53_55210</name>
</gene>
<evidence type="ECO:0000256" key="1">
    <source>
        <dbReference type="SAM" id="MobiDB-lite"/>
    </source>
</evidence>
<name>A0A931AKN7_9ACTN</name>
<feature type="region of interest" description="Disordered" evidence="1">
    <location>
        <begin position="425"/>
        <end position="448"/>
    </location>
</feature>
<dbReference type="Pfam" id="PF03050">
    <property type="entry name" value="DDE_Tnp_IS66"/>
    <property type="match status" value="1"/>
</dbReference>
<proteinExistence type="predicted"/>
<feature type="region of interest" description="Disordered" evidence="1">
    <location>
        <begin position="54"/>
        <end position="102"/>
    </location>
</feature>
<dbReference type="NCBIfam" id="NF033517">
    <property type="entry name" value="transpos_IS66"/>
    <property type="match status" value="1"/>
</dbReference>
<dbReference type="EMBL" id="JADOGI010000502">
    <property type="protein sequence ID" value="MBF8194656.1"/>
    <property type="molecule type" value="Genomic_DNA"/>
</dbReference>
<evidence type="ECO:0000259" key="2">
    <source>
        <dbReference type="Pfam" id="PF03050"/>
    </source>
</evidence>
<reference evidence="3" key="1">
    <citation type="submission" date="2020-11" db="EMBL/GenBank/DDBJ databases">
        <title>Whole-genome analyses of Nonomuraea sp. K274.</title>
        <authorList>
            <person name="Veyisoglu A."/>
        </authorList>
    </citation>
    <scope>NUCLEOTIDE SEQUENCE</scope>
    <source>
        <strain evidence="3">K274</strain>
    </source>
</reference>
<dbReference type="InterPro" id="IPR004291">
    <property type="entry name" value="Transposase_IS66_central"/>
</dbReference>
<comment type="caution">
    <text evidence="3">The sequence shown here is derived from an EMBL/GenBank/DDBJ whole genome shotgun (WGS) entry which is preliminary data.</text>
</comment>
<evidence type="ECO:0000313" key="3">
    <source>
        <dbReference type="EMBL" id="MBF8194656.1"/>
    </source>
</evidence>
<dbReference type="AlphaFoldDB" id="A0A931AKN7"/>
<dbReference type="PANTHER" id="PTHR33678:SF2">
    <property type="match status" value="1"/>
</dbReference>
<feature type="compositionally biased region" description="Polar residues" evidence="1">
    <location>
        <begin position="54"/>
        <end position="64"/>
    </location>
</feature>
<dbReference type="InterPro" id="IPR052344">
    <property type="entry name" value="Transposase-related"/>
</dbReference>
<evidence type="ECO:0000313" key="4">
    <source>
        <dbReference type="Proteomes" id="UP000605361"/>
    </source>
</evidence>